<dbReference type="InterPro" id="IPR050517">
    <property type="entry name" value="DDR_Repair_Kinase"/>
</dbReference>
<name>C4YC01_CLAL4</name>
<feature type="region of interest" description="Disordered" evidence="1">
    <location>
        <begin position="492"/>
        <end position="518"/>
    </location>
</feature>
<evidence type="ECO:0000313" key="3">
    <source>
        <dbReference type="Proteomes" id="UP000007703"/>
    </source>
</evidence>
<dbReference type="PANTHER" id="PTHR11139">
    <property type="entry name" value="ATAXIA TELANGIECTASIA MUTATED ATM -RELATED"/>
    <property type="match status" value="1"/>
</dbReference>
<accession>C4YC01</accession>
<dbReference type="GO" id="GO:0006355">
    <property type="term" value="P:regulation of DNA-templated transcription"/>
    <property type="evidence" value="ECO:0007669"/>
    <property type="project" value="TreeGrafter"/>
</dbReference>
<dbReference type="GO" id="GO:0005634">
    <property type="term" value="C:nucleus"/>
    <property type="evidence" value="ECO:0007669"/>
    <property type="project" value="TreeGrafter"/>
</dbReference>
<protein>
    <submittedName>
        <fullName evidence="2">Uncharacterized protein</fullName>
    </submittedName>
</protein>
<dbReference type="InParanoid" id="C4YC01"/>
<dbReference type="EMBL" id="CH408083">
    <property type="protein sequence ID" value="EEQ41601.1"/>
    <property type="molecule type" value="Genomic_DNA"/>
</dbReference>
<dbReference type="HOGENOM" id="CLU_015260_0_0_1"/>
<dbReference type="VEuPathDB" id="FungiDB:CLUG_05729"/>
<evidence type="ECO:0000313" key="2">
    <source>
        <dbReference type="EMBL" id="EEQ41601.1"/>
    </source>
</evidence>
<reference evidence="2 3" key="1">
    <citation type="journal article" date="2009" name="Nature">
        <title>Evolution of pathogenicity and sexual reproduction in eight Candida genomes.</title>
        <authorList>
            <person name="Butler G."/>
            <person name="Rasmussen M.D."/>
            <person name="Lin M.F."/>
            <person name="Santos M.A."/>
            <person name="Sakthikumar S."/>
            <person name="Munro C.A."/>
            <person name="Rheinbay E."/>
            <person name="Grabherr M."/>
            <person name="Forche A."/>
            <person name="Reedy J.L."/>
            <person name="Agrafioti I."/>
            <person name="Arnaud M.B."/>
            <person name="Bates S."/>
            <person name="Brown A.J."/>
            <person name="Brunke S."/>
            <person name="Costanzo M.C."/>
            <person name="Fitzpatrick D.A."/>
            <person name="de Groot P.W."/>
            <person name="Harris D."/>
            <person name="Hoyer L.L."/>
            <person name="Hube B."/>
            <person name="Klis F.M."/>
            <person name="Kodira C."/>
            <person name="Lennard N."/>
            <person name="Logue M.E."/>
            <person name="Martin R."/>
            <person name="Neiman A.M."/>
            <person name="Nikolaou E."/>
            <person name="Quail M.A."/>
            <person name="Quinn J."/>
            <person name="Santos M.C."/>
            <person name="Schmitzberger F.F."/>
            <person name="Sherlock G."/>
            <person name="Shah P."/>
            <person name="Silverstein K.A."/>
            <person name="Skrzypek M.S."/>
            <person name="Soll D."/>
            <person name="Staggs R."/>
            <person name="Stansfield I."/>
            <person name="Stumpf M.P."/>
            <person name="Sudbery P.E."/>
            <person name="Srikantha T."/>
            <person name="Zeng Q."/>
            <person name="Berman J."/>
            <person name="Berriman M."/>
            <person name="Heitman J."/>
            <person name="Gow N.A."/>
            <person name="Lorenz M.C."/>
            <person name="Birren B.W."/>
            <person name="Kellis M."/>
            <person name="Cuomo C.A."/>
        </authorList>
    </citation>
    <scope>NUCLEOTIDE SEQUENCE [LARGE SCALE GENOMIC DNA]</scope>
    <source>
        <strain evidence="2 3">ATCC 42720</strain>
    </source>
</reference>
<organism evidence="2 3">
    <name type="scientific">Clavispora lusitaniae (strain ATCC 42720)</name>
    <name type="common">Yeast</name>
    <name type="synonym">Candida lusitaniae</name>
    <dbReference type="NCBI Taxonomy" id="306902"/>
    <lineage>
        <taxon>Eukaryota</taxon>
        <taxon>Fungi</taxon>
        <taxon>Dikarya</taxon>
        <taxon>Ascomycota</taxon>
        <taxon>Saccharomycotina</taxon>
        <taxon>Pichiomycetes</taxon>
        <taxon>Metschnikowiaceae</taxon>
        <taxon>Clavispora</taxon>
    </lineage>
</organism>
<dbReference type="SUPFAM" id="SSF48371">
    <property type="entry name" value="ARM repeat"/>
    <property type="match status" value="1"/>
</dbReference>
<dbReference type="STRING" id="306902.C4YC01"/>
<dbReference type="Pfam" id="PF20175">
    <property type="entry name" value="Tra1_central"/>
    <property type="match status" value="1"/>
</dbReference>
<proteinExistence type="predicted"/>
<sequence length="784" mass="89029">MNYVEQLDTFVQRLRDAENDYKESQSVLSELLDMIEAFNGAAEYEYFLKNLVPVFLSKLETVPISFSSSSPEHKLRNSVLEIIHRSIMTETFQPYSESILVCLTKVLENENEDNGVLCMKIITSLHKAYKTTLADKVEPFVSLINRVYDNMDEAVERVFSSQPSVEDAEEEAKASSAPGSLEKDKSKTLAKAMMSFKTLAECPITMVSLYSSYKSLVQTSLPVFLPKIIHILLLQVPQQKQFREELLKSASSVTAISPQITNRQAYSDFILGQVKAASFLAYVFIRGYASQHLPAAQANVVPDVILRLLQDCPAELSVARKELLHATRHILSTPFRSHFVPKIEFLFDEKILIGHGLTSFETLRPLAYSTVADFIHNVRNELTPKQIWSTVQIYCDLLKDDSLALTVQIMSAKLLLNLVERIMKLPNKLEGRQLFMIIIDSYAKRFHSLNRKYPYILRRHIEFEEKRKFKESDSKLAIERYRSKAVEIPNGTLWDDKKEDDSKMDVDSEKSPSPEKDDIDIFGVEELSPISVTSPSTNSDLLKDARYLFRTLMTFLKSVIFGLKSCNPPVPPQPVQQDPNNPGQLVNYDKWNDSAKLTSLEEINILRSLFRGGISCLKFFSVTKPKQTVQPKAFDFSTGGPNLPITSSKEEKDLMEIFATIFIHIDPASFNEIVSAELPFLFDSMLDNAALLHLPQFFLASEITSSNFSGILISFLRSRLDQLDKVDLIKSNILIRLFKLCFMSVNLFPAANESVILPHLKFLILESLRLATEAERTRFVFLLG</sequence>
<dbReference type="Proteomes" id="UP000007703">
    <property type="component" value="Unassembled WGS sequence"/>
</dbReference>
<dbReference type="GO" id="GO:0035267">
    <property type="term" value="C:NuA4 histone acetyltransferase complex"/>
    <property type="evidence" value="ECO:0007669"/>
    <property type="project" value="TreeGrafter"/>
</dbReference>
<dbReference type="InterPro" id="IPR046807">
    <property type="entry name" value="Tra1_central"/>
</dbReference>
<dbReference type="GO" id="GO:0000124">
    <property type="term" value="C:SAGA complex"/>
    <property type="evidence" value="ECO:0007669"/>
    <property type="project" value="TreeGrafter"/>
</dbReference>
<feature type="region of interest" description="Disordered" evidence="1">
    <location>
        <begin position="162"/>
        <end position="182"/>
    </location>
</feature>
<feature type="compositionally biased region" description="Basic and acidic residues" evidence="1">
    <location>
        <begin position="494"/>
        <end position="516"/>
    </location>
</feature>
<dbReference type="OMA" id="HEEIICK"/>
<dbReference type="GO" id="GO:0006281">
    <property type="term" value="P:DNA repair"/>
    <property type="evidence" value="ECO:0007669"/>
    <property type="project" value="TreeGrafter"/>
</dbReference>
<evidence type="ECO:0000256" key="1">
    <source>
        <dbReference type="SAM" id="MobiDB-lite"/>
    </source>
</evidence>
<dbReference type="OrthoDB" id="5570127at2759"/>
<dbReference type="PANTHER" id="PTHR11139:SF1">
    <property type="entry name" value="TRANSFORMATION_TRANSCRIPTION DOMAIN-ASSOCIATED PROTEIN"/>
    <property type="match status" value="1"/>
</dbReference>
<dbReference type="KEGG" id="clu:CLUG_05729"/>
<gene>
    <name evidence="2" type="ORF">CLUG_05729</name>
</gene>
<dbReference type="AlphaFoldDB" id="C4YC01"/>
<dbReference type="InterPro" id="IPR016024">
    <property type="entry name" value="ARM-type_fold"/>
</dbReference>